<dbReference type="AlphaFoldDB" id="A0A4U0T8P3"/>
<sequence length="248" mass="25361">MPVRTAGRAVAVAATATLLTLSVTACGALTTSSNSAASASPSSSAASATAVDPAVLAALPARLEADGTTITVGDPAVKNVIHVYEDPRCPICKRFEAAAAGQLATLAKAGKIKIQYTLASFLDQNLHGNGSKKAANALRAALEQGKFPSYHAVLYENQPEETVDGFNDASLLKLAGTVGGLRGTAFDTAVKTQKYGDFVTKSEQAFVTSGASGTPTVKINGKLLESADLQKLFESTTFAALLKAKGIG</sequence>
<accession>A0A4U0T8P3</accession>
<dbReference type="PROSITE" id="PS51257">
    <property type="entry name" value="PROKAR_LIPOPROTEIN"/>
    <property type="match status" value="1"/>
</dbReference>
<dbReference type="RefSeq" id="WP_136723668.1">
    <property type="nucleotide sequence ID" value="NZ_SUMC01000009.1"/>
</dbReference>
<evidence type="ECO:0000313" key="8">
    <source>
        <dbReference type="EMBL" id="TKA11255.1"/>
    </source>
</evidence>
<protein>
    <submittedName>
        <fullName evidence="8">Disulfide bond formation protein DsbA</fullName>
    </submittedName>
</protein>
<keyword evidence="9" id="KW-1185">Reference proteome</keyword>
<dbReference type="CDD" id="cd02972">
    <property type="entry name" value="DsbA_family"/>
    <property type="match status" value="1"/>
</dbReference>
<dbReference type="Pfam" id="PF13462">
    <property type="entry name" value="Thioredoxin_4"/>
    <property type="match status" value="1"/>
</dbReference>
<dbReference type="PANTHER" id="PTHR13887">
    <property type="entry name" value="GLUTATHIONE S-TRANSFERASE KAPPA"/>
    <property type="match status" value="1"/>
</dbReference>
<evidence type="ECO:0000256" key="2">
    <source>
        <dbReference type="ARBA" id="ARBA00022729"/>
    </source>
</evidence>
<feature type="domain" description="Thioredoxin-like fold" evidence="7">
    <location>
        <begin position="67"/>
        <end position="227"/>
    </location>
</feature>
<keyword evidence="4" id="KW-1015">Disulfide bond</keyword>
<evidence type="ECO:0000256" key="5">
    <source>
        <dbReference type="ARBA" id="ARBA00023284"/>
    </source>
</evidence>
<dbReference type="InterPro" id="IPR012336">
    <property type="entry name" value="Thioredoxin-like_fold"/>
</dbReference>
<organism evidence="8 9">
    <name type="scientific">Actinacidiphila oryziradicis</name>
    <dbReference type="NCBI Taxonomy" id="2571141"/>
    <lineage>
        <taxon>Bacteria</taxon>
        <taxon>Bacillati</taxon>
        <taxon>Actinomycetota</taxon>
        <taxon>Actinomycetes</taxon>
        <taxon>Kitasatosporales</taxon>
        <taxon>Streptomycetaceae</taxon>
        <taxon>Actinacidiphila</taxon>
    </lineage>
</organism>
<dbReference type="Proteomes" id="UP000305778">
    <property type="component" value="Unassembled WGS sequence"/>
</dbReference>
<keyword evidence="5" id="KW-0676">Redox-active center</keyword>
<gene>
    <name evidence="8" type="ORF">FCI23_13000</name>
</gene>
<evidence type="ECO:0000259" key="7">
    <source>
        <dbReference type="Pfam" id="PF13462"/>
    </source>
</evidence>
<name>A0A4U0T8P3_9ACTN</name>
<reference evidence="8 9" key="1">
    <citation type="submission" date="2019-04" db="EMBL/GenBank/DDBJ databases">
        <title>Streptomyces oryziradicis sp. nov., a novel actinomycete isolated from rhizosphere soil of rice (Oryza sativa L.).</title>
        <authorList>
            <person name="Li C."/>
        </authorList>
    </citation>
    <scope>NUCLEOTIDE SEQUENCE [LARGE SCALE GENOMIC DNA]</scope>
    <source>
        <strain evidence="8 9">NEAU-C40</strain>
    </source>
</reference>
<dbReference type="GO" id="GO:0016491">
    <property type="term" value="F:oxidoreductase activity"/>
    <property type="evidence" value="ECO:0007669"/>
    <property type="project" value="UniProtKB-KW"/>
</dbReference>
<dbReference type="PANTHER" id="PTHR13887:SF14">
    <property type="entry name" value="DISULFIDE BOND FORMATION PROTEIN D"/>
    <property type="match status" value="1"/>
</dbReference>
<dbReference type="Gene3D" id="3.40.30.10">
    <property type="entry name" value="Glutaredoxin"/>
    <property type="match status" value="1"/>
</dbReference>
<comment type="similarity">
    <text evidence="1">Belongs to the thioredoxin family. DsbA subfamily.</text>
</comment>
<evidence type="ECO:0000313" key="9">
    <source>
        <dbReference type="Proteomes" id="UP000305778"/>
    </source>
</evidence>
<dbReference type="SUPFAM" id="SSF52833">
    <property type="entry name" value="Thioredoxin-like"/>
    <property type="match status" value="1"/>
</dbReference>
<feature type="signal peptide" evidence="6">
    <location>
        <begin position="1"/>
        <end position="27"/>
    </location>
</feature>
<evidence type="ECO:0000256" key="4">
    <source>
        <dbReference type="ARBA" id="ARBA00023157"/>
    </source>
</evidence>
<keyword evidence="2 6" id="KW-0732">Signal</keyword>
<evidence type="ECO:0000256" key="6">
    <source>
        <dbReference type="SAM" id="SignalP"/>
    </source>
</evidence>
<dbReference type="EMBL" id="SUMC01000009">
    <property type="protein sequence ID" value="TKA11255.1"/>
    <property type="molecule type" value="Genomic_DNA"/>
</dbReference>
<proteinExistence type="inferred from homology"/>
<evidence type="ECO:0000256" key="3">
    <source>
        <dbReference type="ARBA" id="ARBA00023002"/>
    </source>
</evidence>
<dbReference type="InterPro" id="IPR036249">
    <property type="entry name" value="Thioredoxin-like_sf"/>
</dbReference>
<keyword evidence="3" id="KW-0560">Oxidoreductase</keyword>
<feature type="chain" id="PRO_5020823094" evidence="6">
    <location>
        <begin position="28"/>
        <end position="248"/>
    </location>
</feature>
<dbReference type="OrthoDB" id="4135024at2"/>
<evidence type="ECO:0000256" key="1">
    <source>
        <dbReference type="ARBA" id="ARBA00005791"/>
    </source>
</evidence>
<comment type="caution">
    <text evidence="8">The sequence shown here is derived from an EMBL/GenBank/DDBJ whole genome shotgun (WGS) entry which is preliminary data.</text>
</comment>